<proteinExistence type="predicted"/>
<organism evidence="1 2">
    <name type="scientific">Candidatus Magasanikbacteria bacterium RIFOXYC2_FULL_42_28</name>
    <dbReference type="NCBI Taxonomy" id="1798704"/>
    <lineage>
        <taxon>Bacteria</taxon>
        <taxon>Candidatus Magasanikiibacteriota</taxon>
    </lineage>
</organism>
<name>A0A1F6NUW6_9BACT</name>
<comment type="caution">
    <text evidence="1">The sequence shown here is derived from an EMBL/GenBank/DDBJ whole genome shotgun (WGS) entry which is preliminary data.</text>
</comment>
<accession>A0A1F6NUW6</accession>
<evidence type="ECO:0000313" key="2">
    <source>
        <dbReference type="Proteomes" id="UP000177907"/>
    </source>
</evidence>
<evidence type="ECO:0000313" key="1">
    <source>
        <dbReference type="EMBL" id="OGH87610.1"/>
    </source>
</evidence>
<protein>
    <submittedName>
        <fullName evidence="1">Uncharacterized protein</fullName>
    </submittedName>
</protein>
<gene>
    <name evidence="1" type="ORF">A3J93_03745</name>
</gene>
<dbReference type="Proteomes" id="UP000177907">
    <property type="component" value="Unassembled WGS sequence"/>
</dbReference>
<dbReference type="EMBL" id="MFQZ01000010">
    <property type="protein sequence ID" value="OGH87610.1"/>
    <property type="molecule type" value="Genomic_DNA"/>
</dbReference>
<sequence length="102" mass="11481">MNLRETEMGIPDSEKLAKEFLNPKKSQRGTVLDDIREADIDRSLNNLEEITDIGAIPLDPDEIKGVEVDDLTAFQTALKRQQMLAEIEKEEKALREEDGLAA</sequence>
<dbReference type="AlphaFoldDB" id="A0A1F6NUW6"/>
<reference evidence="1 2" key="1">
    <citation type="journal article" date="2016" name="Nat. Commun.">
        <title>Thousands of microbial genomes shed light on interconnected biogeochemical processes in an aquifer system.</title>
        <authorList>
            <person name="Anantharaman K."/>
            <person name="Brown C.T."/>
            <person name="Hug L.A."/>
            <person name="Sharon I."/>
            <person name="Castelle C.J."/>
            <person name="Probst A.J."/>
            <person name="Thomas B.C."/>
            <person name="Singh A."/>
            <person name="Wilkins M.J."/>
            <person name="Karaoz U."/>
            <person name="Brodie E.L."/>
            <person name="Williams K.H."/>
            <person name="Hubbard S.S."/>
            <person name="Banfield J.F."/>
        </authorList>
    </citation>
    <scope>NUCLEOTIDE SEQUENCE [LARGE SCALE GENOMIC DNA]</scope>
</reference>